<sequence length="135" mass="14075">MSSAENSAPKPLSEKDIHVLAHAFSCMKSQPDVDYEALAEKAGMKDGKAAYKVLWAIKKKLATHGAPVANAPTQSVKGATAKRGATAGTDGDGDETPAKKRKPAKPRAKKGSVKADSDGENMGQEENAEEDIAAV</sequence>
<dbReference type="GeneID" id="19322403"/>
<dbReference type="HOGENOM" id="CLU_1887203_0_0_1"/>
<feature type="region of interest" description="Disordered" evidence="1">
    <location>
        <begin position="66"/>
        <end position="135"/>
    </location>
</feature>
<gene>
    <name evidence="2" type="ORF">UCRPA7_2180</name>
</gene>
<proteinExistence type="predicted"/>
<dbReference type="Proteomes" id="UP000014074">
    <property type="component" value="Unassembled WGS sequence"/>
</dbReference>
<reference evidence="3" key="1">
    <citation type="journal article" date="2013" name="Genome Announc.">
        <title>Draft genome sequence of the ascomycete Phaeoacremonium aleophilum strain UCR-PA7, a causal agent of the esca disease complex in grapevines.</title>
        <authorList>
            <person name="Blanco-Ulate B."/>
            <person name="Rolshausen P."/>
            <person name="Cantu D."/>
        </authorList>
    </citation>
    <scope>NUCLEOTIDE SEQUENCE [LARGE SCALE GENOMIC DNA]</scope>
    <source>
        <strain evidence="3">UCR-PA7</strain>
    </source>
</reference>
<protein>
    <submittedName>
        <fullName evidence="2">Uncharacterized protein</fullName>
    </submittedName>
</protein>
<evidence type="ECO:0000313" key="2">
    <source>
        <dbReference type="EMBL" id="EOO02318.1"/>
    </source>
</evidence>
<organism evidence="2 3">
    <name type="scientific">Phaeoacremonium minimum (strain UCR-PA7)</name>
    <name type="common">Esca disease fungus</name>
    <name type="synonym">Togninia minima</name>
    <dbReference type="NCBI Taxonomy" id="1286976"/>
    <lineage>
        <taxon>Eukaryota</taxon>
        <taxon>Fungi</taxon>
        <taxon>Dikarya</taxon>
        <taxon>Ascomycota</taxon>
        <taxon>Pezizomycotina</taxon>
        <taxon>Sordariomycetes</taxon>
        <taxon>Sordariomycetidae</taxon>
        <taxon>Togniniales</taxon>
        <taxon>Togniniaceae</taxon>
        <taxon>Phaeoacremonium</taxon>
    </lineage>
</organism>
<feature type="compositionally biased region" description="Basic residues" evidence="1">
    <location>
        <begin position="99"/>
        <end position="112"/>
    </location>
</feature>
<dbReference type="RefSeq" id="XP_007912944.1">
    <property type="nucleotide sequence ID" value="XM_007914753.1"/>
</dbReference>
<evidence type="ECO:0000313" key="3">
    <source>
        <dbReference type="Proteomes" id="UP000014074"/>
    </source>
</evidence>
<feature type="compositionally biased region" description="Acidic residues" evidence="1">
    <location>
        <begin position="126"/>
        <end position="135"/>
    </location>
</feature>
<name>R8BSG1_PHAM7</name>
<evidence type="ECO:0000256" key="1">
    <source>
        <dbReference type="SAM" id="MobiDB-lite"/>
    </source>
</evidence>
<dbReference type="KEGG" id="tmn:UCRPA7_2180"/>
<accession>R8BSG1</accession>
<dbReference type="EMBL" id="KB932927">
    <property type="protein sequence ID" value="EOO02318.1"/>
    <property type="molecule type" value="Genomic_DNA"/>
</dbReference>
<dbReference type="OrthoDB" id="5403747at2759"/>
<keyword evidence="3" id="KW-1185">Reference proteome</keyword>
<dbReference type="AlphaFoldDB" id="R8BSG1"/>
<feature type="compositionally biased region" description="Low complexity" evidence="1">
    <location>
        <begin position="78"/>
        <end position="89"/>
    </location>
</feature>